<evidence type="ECO:0000313" key="5">
    <source>
        <dbReference type="Proteomes" id="UP000245119"/>
    </source>
</evidence>
<dbReference type="InterPro" id="IPR035974">
    <property type="entry name" value="Rap/Ran-GAP_sf"/>
</dbReference>
<dbReference type="Proteomes" id="UP000245119">
    <property type="component" value="Linkage Group LG1"/>
</dbReference>
<feature type="region of interest" description="Disordered" evidence="2">
    <location>
        <begin position="1214"/>
        <end position="1235"/>
    </location>
</feature>
<feature type="domain" description="Rap-GAP" evidence="3">
    <location>
        <begin position="1595"/>
        <end position="1839"/>
    </location>
</feature>
<keyword evidence="5" id="KW-1185">Reference proteome</keyword>
<dbReference type="OrthoDB" id="5797019at2759"/>
<dbReference type="InterPro" id="IPR016024">
    <property type="entry name" value="ARM-type_fold"/>
</dbReference>
<comment type="caution">
    <text evidence="4">The sequence shown here is derived from an EMBL/GenBank/DDBJ whole genome shotgun (WGS) entry which is preliminary data.</text>
</comment>
<dbReference type="PANTHER" id="PTHR10063">
    <property type="entry name" value="TUBERIN"/>
    <property type="match status" value="1"/>
</dbReference>
<protein>
    <recommendedName>
        <fullName evidence="3">Rap-GAP domain-containing protein</fullName>
    </recommendedName>
</protein>
<dbReference type="FunFam" id="3.40.50.11210:FF:000001">
    <property type="entry name" value="Ral GTPase-activating protein subunit alpha-1 isoform 1"/>
    <property type="match status" value="1"/>
</dbReference>
<dbReference type="InterPro" id="IPR011989">
    <property type="entry name" value="ARM-like"/>
</dbReference>
<gene>
    <name evidence="4" type="ORF">C0Q70_01835</name>
</gene>
<dbReference type="SUPFAM" id="SSF111347">
    <property type="entry name" value="Rap/Ran-GAP"/>
    <property type="match status" value="1"/>
</dbReference>
<dbReference type="Gene3D" id="3.40.50.11210">
    <property type="entry name" value="Rap/Ran-GAP"/>
    <property type="match status" value="1"/>
</dbReference>
<feature type="region of interest" description="Disordered" evidence="2">
    <location>
        <begin position="938"/>
        <end position="958"/>
    </location>
</feature>
<dbReference type="InterPro" id="IPR027107">
    <property type="entry name" value="Tuberin/Ral-act_asu"/>
</dbReference>
<dbReference type="Pfam" id="PF03542">
    <property type="entry name" value="Tuberin"/>
    <property type="match status" value="1"/>
</dbReference>
<dbReference type="InterPro" id="IPR003913">
    <property type="entry name" value="Tuberin"/>
</dbReference>
<dbReference type="Pfam" id="PF02145">
    <property type="entry name" value="Rap_GAP"/>
    <property type="match status" value="1"/>
</dbReference>
<sequence>MSGRPPPKPEENLKEKFMGFFRRNKNALQNIPKSSSKDLMITPQILKDIGQECPANNRKRNIKALSDQVKSRQLEQWGTEALWMATKDLVEPEMDMESRQLVLNFLLSLIEGQLKTLGMLRGVFFNVIENLEKPEDLRIRLELFKGLSENGKNIYDFEDRAGPFLLKLMPDALTAGFITDFLLIVINIIKFNAAYIDEDILSGLVQQTCMIQNRTRSDEDMKLCQQVLDAVICYSYLPPDSLHYFVAALCHMVSKPRFCEESWELMKKLLGTHLGCKTIHTMCCMMQDKQQPVDFILLRGAVFFTGMALWGSRRVASLKDLSSAVLPSFLEVLTYSNSSVSYEVSLSISRLINKYGKDLTHITWETVFNITQRLIHQTETIPSMDPRISSEVHNMLTEIEHLHQMGHFLGPAERIFVIVESCGSKRPTESVCKLIDHHMKDIHPGQDKWIQNLHQLLDKFFRHETRTEVRKKALDMLSFVLSLNKHVYEADLIDKLVIPFFSHIDMDPDVKVRVIAAEILLILAQGCSRDEFFDLINIIEKMIRKPLLMSIDHSAEGDEIRVLTPDQNHGDVRLAVLQLIEVFEHKLYTAPPTHCKRLYGILISHMQAQYDHSYNTPLAAAIRKAVLELLLRLRADSKHRVGLINRHGGNGCTYSPYAVCVEVAIQFPTSPILAGQSLSHMFTMIDYTQTMELYIRCLQKETDWQVLSVLLARLPSVLENKTLVLSTRGTLVYDLCERLCHMISSQTRGFPRQLHNVPEGFKRSDLDNCLLPVIAAMVTYHQFLDKNKQYEVVKCLEFGLVSGVAKVCVTTLRICSLEMQDLMMRLLPSILLSLTKIAATMAMAIPVLAFLSGLVRLPQLYANFVENEYMSVFAIALPYTNPFKFSHYTVSLAHHVIAIWFIRCRMPFRKGFVKFIQRGLSHNMTQLFEENSYLRLSQQNQDSSHRNRSGSEGTSFRRRFQSSSAAIQKDVLPPVDEKVSQFHKELRETCLDVMSRYSFGNMSNNYHRSAMAQFLLADGPSETWIVGNKLVTITTSGNRSKSSNSGLCSRCLTSLQQPQDEKQKIRQEKRRRHKSAILYRSTSEIHGESSSVGVFGSGGSKKGDDVLARCTRDDLSLLSDQTHDDVAVQTGSSLTSGADSDTLESMLLGMKSLAEKKSVITADPCPCWCEGWAEILIRGPSGNVAWVMRTENEYSQYAGHGDPSMHDIMNLFTSVNSKSPDSDSTSKLDSGSLGEEEYESVHSYIFGLEKRSSSPEADKVDNDLREENSSVGAVSTSSVSKEIEIPGRDTMVRSSSSPSVLSSSYDDTSPLGVTAALVSPHSNKPDMEAVTVKVDVSESRVMSAAGNFEGLEKSTPTSVVSGEGKECYFVPDASLESKEEKNIHDKNRSAADRTGGEENLDAYCSDEAQAYAGSVVGERGHRMSSSRLQVQLEEFDRKQEEKCGEKSASAHTPSEPTTPTNPPESSPLQEVKSSGIVIVAPHTPSRSTGHRQVVNTIRKSLPMTSPDSSSSSSTQDELMELKNIKKRGHTIAVMTRAEANQFKEADSGAKAGGGVGKSMVTPAQIFLQLYYTYPVTTSQDLPLHLPKTETFERALMMLDHIYPHETHKIGVIYVAEGQADDEKAILSNVHGSSRYTEFMLGLGELVQLEDVDQSRVYLGGLSYPMDGKFACTWKDESMQVIFHIATLMPNRKEDPNCNSKKLHIGNDFVTIVYNNGEQDFKLGTIKASYCPPQDYLNCFCRIFFIFNYVNIVIRPLDHGSNAVTLIAKQDIADILGHTHPKIVSDKNLALLVRQIAVHCNLASMVLQRQHSQHHEPFASNWLERLRKIKRIRQSVMEHLNAGAATSGQNYGWRHGVSSMDNPEMLSRYIMEDFTDYV</sequence>
<dbReference type="PANTHER" id="PTHR10063:SF0">
    <property type="entry name" value="TUBERIN"/>
    <property type="match status" value="1"/>
</dbReference>
<feature type="region of interest" description="Disordered" evidence="2">
    <location>
        <begin position="1378"/>
        <end position="1397"/>
    </location>
</feature>
<keyword evidence="1" id="KW-0343">GTPase activation</keyword>
<dbReference type="GO" id="GO:0051056">
    <property type="term" value="P:regulation of small GTPase mediated signal transduction"/>
    <property type="evidence" value="ECO:0007669"/>
    <property type="project" value="InterPro"/>
</dbReference>
<dbReference type="GO" id="GO:0051726">
    <property type="term" value="P:regulation of cell cycle"/>
    <property type="evidence" value="ECO:0007669"/>
    <property type="project" value="TreeGrafter"/>
</dbReference>
<feature type="region of interest" description="Disordered" evidence="2">
    <location>
        <begin position="1434"/>
        <end position="1470"/>
    </location>
</feature>
<dbReference type="PRINTS" id="PR01431">
    <property type="entry name" value="TUBERIN"/>
</dbReference>
<dbReference type="GO" id="GO:0051898">
    <property type="term" value="P:negative regulation of phosphatidylinositol 3-kinase/protein kinase B signal transduction"/>
    <property type="evidence" value="ECO:0007669"/>
    <property type="project" value="TreeGrafter"/>
</dbReference>
<dbReference type="GO" id="GO:0030178">
    <property type="term" value="P:negative regulation of Wnt signaling pathway"/>
    <property type="evidence" value="ECO:0007669"/>
    <property type="project" value="TreeGrafter"/>
</dbReference>
<dbReference type="STRING" id="400727.A0A2T7Q0P0"/>
<dbReference type="PROSITE" id="PS50085">
    <property type="entry name" value="RAPGAP"/>
    <property type="match status" value="1"/>
</dbReference>
<dbReference type="EMBL" id="PZQS01000001">
    <property type="protein sequence ID" value="PVD39207.1"/>
    <property type="molecule type" value="Genomic_DNA"/>
</dbReference>
<evidence type="ECO:0000313" key="4">
    <source>
        <dbReference type="EMBL" id="PVD39207.1"/>
    </source>
</evidence>
<accession>A0A2T7Q0P0</accession>
<dbReference type="SUPFAM" id="SSF48371">
    <property type="entry name" value="ARM repeat"/>
    <property type="match status" value="1"/>
</dbReference>
<evidence type="ECO:0000259" key="3">
    <source>
        <dbReference type="PROSITE" id="PS50085"/>
    </source>
</evidence>
<dbReference type="GO" id="GO:0032007">
    <property type="term" value="P:negative regulation of TOR signaling"/>
    <property type="evidence" value="ECO:0007669"/>
    <property type="project" value="InterPro"/>
</dbReference>
<feature type="compositionally biased region" description="Low complexity" evidence="2">
    <location>
        <begin position="1294"/>
        <end position="1304"/>
    </location>
</feature>
<organism evidence="4 5">
    <name type="scientific">Pomacea canaliculata</name>
    <name type="common">Golden apple snail</name>
    <dbReference type="NCBI Taxonomy" id="400727"/>
    <lineage>
        <taxon>Eukaryota</taxon>
        <taxon>Metazoa</taxon>
        <taxon>Spiralia</taxon>
        <taxon>Lophotrochozoa</taxon>
        <taxon>Mollusca</taxon>
        <taxon>Gastropoda</taxon>
        <taxon>Caenogastropoda</taxon>
        <taxon>Architaenioglossa</taxon>
        <taxon>Ampullarioidea</taxon>
        <taxon>Ampullariidae</taxon>
        <taxon>Pomacea</taxon>
    </lineage>
</organism>
<dbReference type="Gene3D" id="1.25.10.10">
    <property type="entry name" value="Leucine-rich Repeat Variant"/>
    <property type="match status" value="1"/>
</dbReference>
<dbReference type="GO" id="GO:0033596">
    <property type="term" value="C:TSC1-TSC2 complex"/>
    <property type="evidence" value="ECO:0007669"/>
    <property type="project" value="InterPro"/>
</dbReference>
<evidence type="ECO:0000256" key="2">
    <source>
        <dbReference type="SAM" id="MobiDB-lite"/>
    </source>
</evidence>
<dbReference type="InterPro" id="IPR024584">
    <property type="entry name" value="Tuberin_N"/>
</dbReference>
<dbReference type="GO" id="GO:0005634">
    <property type="term" value="C:nucleus"/>
    <property type="evidence" value="ECO:0007669"/>
    <property type="project" value="InterPro"/>
</dbReference>
<feature type="compositionally biased region" description="Basic and acidic residues" evidence="2">
    <location>
        <begin position="1378"/>
        <end position="1396"/>
    </location>
</feature>
<dbReference type="GO" id="GO:0046627">
    <property type="term" value="P:negative regulation of insulin receptor signaling pathway"/>
    <property type="evidence" value="ECO:0007669"/>
    <property type="project" value="TreeGrafter"/>
</dbReference>
<dbReference type="InterPro" id="IPR000331">
    <property type="entry name" value="Rap/Ran_GAP_dom"/>
</dbReference>
<dbReference type="InterPro" id="IPR018515">
    <property type="entry name" value="Tuberin-type_domain"/>
</dbReference>
<name>A0A2T7Q0P0_POMCA</name>
<evidence type="ECO:0000256" key="1">
    <source>
        <dbReference type="ARBA" id="ARBA00022468"/>
    </source>
</evidence>
<feature type="compositionally biased region" description="Low complexity" evidence="2">
    <location>
        <begin position="1269"/>
        <end position="1280"/>
    </location>
</feature>
<dbReference type="GO" id="GO:0005096">
    <property type="term" value="F:GTPase activator activity"/>
    <property type="evidence" value="ECO:0007669"/>
    <property type="project" value="UniProtKB-KW"/>
</dbReference>
<feature type="compositionally biased region" description="Basic and acidic residues" evidence="2">
    <location>
        <begin position="1434"/>
        <end position="1445"/>
    </location>
</feature>
<feature type="region of interest" description="Disordered" evidence="2">
    <location>
        <begin position="1252"/>
        <end position="1307"/>
    </location>
</feature>
<dbReference type="Pfam" id="PF11864">
    <property type="entry name" value="DUF3384"/>
    <property type="match status" value="1"/>
</dbReference>
<reference evidence="4 5" key="1">
    <citation type="submission" date="2018-04" db="EMBL/GenBank/DDBJ databases">
        <title>The genome of golden apple snail Pomacea canaliculata provides insight into stress tolerance and invasive adaptation.</title>
        <authorList>
            <person name="Liu C."/>
            <person name="Liu B."/>
            <person name="Ren Y."/>
            <person name="Zhang Y."/>
            <person name="Wang H."/>
            <person name="Li S."/>
            <person name="Jiang F."/>
            <person name="Yin L."/>
            <person name="Zhang G."/>
            <person name="Qian W."/>
            <person name="Fan W."/>
        </authorList>
    </citation>
    <scope>NUCLEOTIDE SEQUENCE [LARGE SCALE GENOMIC DNA]</scope>
    <source>
        <strain evidence="4">SZHN2017</strain>
        <tissue evidence="4">Muscle</tissue>
    </source>
</reference>
<proteinExistence type="predicted"/>
<feature type="compositionally biased region" description="Basic and acidic residues" evidence="2">
    <location>
        <begin position="1281"/>
        <end position="1291"/>
    </location>
</feature>
<feature type="compositionally biased region" description="Basic and acidic residues" evidence="2">
    <location>
        <begin position="1252"/>
        <end position="1268"/>
    </location>
</feature>